<feature type="compositionally biased region" description="Low complexity" evidence="7">
    <location>
        <begin position="49"/>
        <end position="60"/>
    </location>
</feature>
<feature type="transmembrane region" description="Helical" evidence="8">
    <location>
        <begin position="511"/>
        <end position="534"/>
    </location>
</feature>
<keyword evidence="6 8" id="KW-0472">Membrane</keyword>
<dbReference type="NCBIfam" id="TIGR01197">
    <property type="entry name" value="nramp"/>
    <property type="match status" value="1"/>
</dbReference>
<keyword evidence="3" id="KW-0813">Transport</keyword>
<feature type="transmembrane region" description="Helical" evidence="8">
    <location>
        <begin position="405"/>
        <end position="429"/>
    </location>
</feature>
<evidence type="ECO:0000256" key="4">
    <source>
        <dbReference type="ARBA" id="ARBA00022692"/>
    </source>
</evidence>
<dbReference type="Proteomes" id="UP001205105">
    <property type="component" value="Unassembled WGS sequence"/>
</dbReference>
<evidence type="ECO:0000256" key="2">
    <source>
        <dbReference type="ARBA" id="ARBA00009965"/>
    </source>
</evidence>
<feature type="region of interest" description="Disordered" evidence="7">
    <location>
        <begin position="1"/>
        <end position="82"/>
    </location>
</feature>
<comment type="subcellular location">
    <subcellularLocation>
        <location evidence="1">Membrane</location>
        <topology evidence="1">Multi-pass membrane protein</topology>
    </subcellularLocation>
</comment>
<gene>
    <name evidence="9" type="ORF">COHA_000042</name>
</gene>
<feature type="transmembrane region" description="Helical" evidence="8">
    <location>
        <begin position="127"/>
        <end position="146"/>
    </location>
</feature>
<evidence type="ECO:0000313" key="10">
    <source>
        <dbReference type="Proteomes" id="UP001205105"/>
    </source>
</evidence>
<sequence>MTDLQGAQAAGQCAPSGPTPPGAPAAGQRPPSKSASRKSVLESLKSRVDGSSSDAASDAGSLGGETERELAPSSSAPCPDSDATPPFSWRGLLSFCGSGLLMSVAYLDPGNLEADIQAGAKTGFALLWWFALVSLACGTAFQCLSGRLGLVTGKDLAAHCGERWPRGAAWFLWVMLELAIVAVDIQETVGCAQALYMLSNGTLPLWAGCIVVSCSAFVLLLLERRGARWLEALFGVVIGVEAVAMAVNFFRAGVPAKEVALGLFRPTLPAGAIGPMLGALGALVMPYNLYFHSAVVNSRRPEPPTPGQLRGVLRYLRIETPVVLLGAFLINLCVICVFAQGFYGTACWAASAFALHRAIPCPANQKHPAMLSSKDPRPIHPADQEIGLQAAGDLLAERFGQQFKVFWAVGLLAAGQVSTIALTYAGQLVMSGLLQLQVKGWARMIGTRLFALAPALTVAIVSNANNKFDGLNQMLNIVQSIQLPFALIPAIHMAGSAAIMGPPGAFATRRWLHLFCSLVALTVVSINGYFLVIFRRDNLPAGAGVSVGWGFLMAAYYLALGYYALGPDRLAARFGPHLRRMRSSASSAASSAGSAAGVAVQWVKRINWKEPDRQLELLEIHL</sequence>
<dbReference type="EMBL" id="JADXDR010000002">
    <property type="protein sequence ID" value="KAI7846429.1"/>
    <property type="molecule type" value="Genomic_DNA"/>
</dbReference>
<keyword evidence="5 8" id="KW-1133">Transmembrane helix</keyword>
<dbReference type="AlphaFoldDB" id="A0AAD5E1L3"/>
<feature type="compositionally biased region" description="Low complexity" evidence="7">
    <location>
        <begin position="71"/>
        <end position="82"/>
    </location>
</feature>
<dbReference type="InterPro" id="IPR001046">
    <property type="entry name" value="NRAMP_fam"/>
</dbReference>
<dbReference type="GO" id="GO:0005886">
    <property type="term" value="C:plasma membrane"/>
    <property type="evidence" value="ECO:0007669"/>
    <property type="project" value="TreeGrafter"/>
</dbReference>
<feature type="transmembrane region" description="Helical" evidence="8">
    <location>
        <begin position="546"/>
        <end position="565"/>
    </location>
</feature>
<evidence type="ECO:0000256" key="6">
    <source>
        <dbReference type="ARBA" id="ARBA00023136"/>
    </source>
</evidence>
<dbReference type="NCBIfam" id="NF037982">
    <property type="entry name" value="Nramp_1"/>
    <property type="match status" value="1"/>
</dbReference>
<feature type="transmembrane region" description="Helical" evidence="8">
    <location>
        <begin position="322"/>
        <end position="343"/>
    </location>
</feature>
<feature type="transmembrane region" description="Helical" evidence="8">
    <location>
        <begin position="270"/>
        <end position="290"/>
    </location>
</feature>
<feature type="transmembrane region" description="Helical" evidence="8">
    <location>
        <begin position="441"/>
        <end position="461"/>
    </location>
</feature>
<evidence type="ECO:0000313" key="9">
    <source>
        <dbReference type="EMBL" id="KAI7846429.1"/>
    </source>
</evidence>
<name>A0AAD5E1L3_9CHLO</name>
<feature type="transmembrane region" description="Helical" evidence="8">
    <location>
        <begin position="481"/>
        <end position="499"/>
    </location>
</feature>
<accession>A0AAD5E1L3</accession>
<feature type="transmembrane region" description="Helical" evidence="8">
    <location>
        <begin position="205"/>
        <end position="222"/>
    </location>
</feature>
<dbReference type="PANTHER" id="PTHR11706:SF33">
    <property type="entry name" value="NATURAL RESISTANCE-ASSOCIATED MACROPHAGE PROTEIN 2"/>
    <property type="match status" value="1"/>
</dbReference>
<evidence type="ECO:0000256" key="3">
    <source>
        <dbReference type="ARBA" id="ARBA00022448"/>
    </source>
</evidence>
<dbReference type="GO" id="GO:0034755">
    <property type="term" value="P:iron ion transmembrane transport"/>
    <property type="evidence" value="ECO:0007669"/>
    <property type="project" value="TreeGrafter"/>
</dbReference>
<proteinExistence type="inferred from homology"/>
<dbReference type="GO" id="GO:0015086">
    <property type="term" value="F:cadmium ion transmembrane transporter activity"/>
    <property type="evidence" value="ECO:0007669"/>
    <property type="project" value="TreeGrafter"/>
</dbReference>
<feature type="transmembrane region" description="Helical" evidence="8">
    <location>
        <begin position="229"/>
        <end position="250"/>
    </location>
</feature>
<evidence type="ECO:0000256" key="1">
    <source>
        <dbReference type="ARBA" id="ARBA00004141"/>
    </source>
</evidence>
<dbReference type="PANTHER" id="PTHR11706">
    <property type="entry name" value="SOLUTE CARRIER PROTEIN FAMILY 11 MEMBER"/>
    <property type="match status" value="1"/>
</dbReference>
<keyword evidence="10" id="KW-1185">Reference proteome</keyword>
<dbReference type="Pfam" id="PF01566">
    <property type="entry name" value="Nramp"/>
    <property type="match status" value="1"/>
</dbReference>
<reference evidence="9" key="1">
    <citation type="submission" date="2020-11" db="EMBL/GenBank/DDBJ databases">
        <title>Chlorella ohadii genome sequencing and assembly.</title>
        <authorList>
            <person name="Murik O."/>
            <person name="Treves H."/>
            <person name="Kedem I."/>
            <person name="Shotland Y."/>
            <person name="Kaplan A."/>
        </authorList>
    </citation>
    <scope>NUCLEOTIDE SEQUENCE</scope>
    <source>
        <strain evidence="9">1</strain>
    </source>
</reference>
<comment type="similarity">
    <text evidence="2">Belongs to the NRAMP (TC 2.A.55) family.</text>
</comment>
<keyword evidence="4 8" id="KW-0812">Transmembrane</keyword>
<evidence type="ECO:0000256" key="7">
    <source>
        <dbReference type="SAM" id="MobiDB-lite"/>
    </source>
</evidence>
<organism evidence="9 10">
    <name type="scientific">Chlorella ohadii</name>
    <dbReference type="NCBI Taxonomy" id="2649997"/>
    <lineage>
        <taxon>Eukaryota</taxon>
        <taxon>Viridiplantae</taxon>
        <taxon>Chlorophyta</taxon>
        <taxon>core chlorophytes</taxon>
        <taxon>Trebouxiophyceae</taxon>
        <taxon>Chlorellales</taxon>
        <taxon>Chlorellaceae</taxon>
        <taxon>Chlorella clade</taxon>
        <taxon>Chlorella</taxon>
    </lineage>
</organism>
<dbReference type="PRINTS" id="PR00447">
    <property type="entry name" value="NATRESASSCMP"/>
</dbReference>
<feature type="transmembrane region" description="Helical" evidence="8">
    <location>
        <begin position="167"/>
        <end position="185"/>
    </location>
</feature>
<evidence type="ECO:0000256" key="5">
    <source>
        <dbReference type="ARBA" id="ARBA00022989"/>
    </source>
</evidence>
<protein>
    <submittedName>
        <fullName evidence="9">Uncharacterized protein</fullName>
    </submittedName>
</protein>
<evidence type="ECO:0000256" key="8">
    <source>
        <dbReference type="SAM" id="Phobius"/>
    </source>
</evidence>
<comment type="caution">
    <text evidence="9">The sequence shown here is derived from an EMBL/GenBank/DDBJ whole genome shotgun (WGS) entry which is preliminary data.</text>
</comment>
<feature type="transmembrane region" description="Helical" evidence="8">
    <location>
        <begin position="87"/>
        <end position="107"/>
    </location>
</feature>
<dbReference type="GO" id="GO:0005384">
    <property type="term" value="F:manganese ion transmembrane transporter activity"/>
    <property type="evidence" value="ECO:0007669"/>
    <property type="project" value="TreeGrafter"/>
</dbReference>